<dbReference type="GO" id="GO:0046583">
    <property type="term" value="F:monoatomic cation efflux transmembrane transporter activity"/>
    <property type="evidence" value="ECO:0007669"/>
    <property type="project" value="TreeGrafter"/>
</dbReference>
<dbReference type="PANTHER" id="PTHR40659:SF1">
    <property type="entry name" value="NICKEL_COBALT EFFLUX SYSTEM RCNA"/>
    <property type="match status" value="1"/>
</dbReference>
<dbReference type="GO" id="GO:0032025">
    <property type="term" value="P:response to cobalt ion"/>
    <property type="evidence" value="ECO:0007669"/>
    <property type="project" value="TreeGrafter"/>
</dbReference>
<name>A0A4U0Z2N3_9RHOB</name>
<keyword evidence="4 13" id="KW-0813">Transport</keyword>
<keyword evidence="12" id="KW-0170">Cobalt</keyword>
<comment type="subcellular location">
    <subcellularLocation>
        <location evidence="2 13">Cell membrane</location>
        <topology evidence="2 13">Multi-pass membrane protein</topology>
    </subcellularLocation>
</comment>
<dbReference type="InterPro" id="IPR051224">
    <property type="entry name" value="NiCoT_RcnA"/>
</dbReference>
<keyword evidence="3" id="KW-0171">Cobalt transport</keyword>
<evidence type="ECO:0000256" key="11">
    <source>
        <dbReference type="ARBA" id="ARBA00023136"/>
    </source>
</evidence>
<proteinExistence type="inferred from homology"/>
<dbReference type="GO" id="GO:0010045">
    <property type="term" value="P:response to nickel cation"/>
    <property type="evidence" value="ECO:0007669"/>
    <property type="project" value="TreeGrafter"/>
</dbReference>
<evidence type="ECO:0000256" key="5">
    <source>
        <dbReference type="ARBA" id="ARBA00022475"/>
    </source>
</evidence>
<evidence type="ECO:0000256" key="1">
    <source>
        <dbReference type="ARBA" id="ARBA00002510"/>
    </source>
</evidence>
<evidence type="ECO:0000256" key="12">
    <source>
        <dbReference type="ARBA" id="ARBA00023285"/>
    </source>
</evidence>
<feature type="transmembrane region" description="Helical" evidence="13">
    <location>
        <begin position="82"/>
        <end position="100"/>
    </location>
</feature>
<evidence type="ECO:0000256" key="2">
    <source>
        <dbReference type="ARBA" id="ARBA00004651"/>
    </source>
</evidence>
<dbReference type="Pfam" id="PF03824">
    <property type="entry name" value="NicO"/>
    <property type="match status" value="1"/>
</dbReference>
<dbReference type="GO" id="GO:0015099">
    <property type="term" value="F:nickel cation transmembrane transporter activity"/>
    <property type="evidence" value="ECO:0007669"/>
    <property type="project" value="UniProtKB-UniRule"/>
</dbReference>
<comment type="similarity">
    <text evidence="13">Belongs to the NiCoT transporter (TC 2.A.52) family.</text>
</comment>
<keyword evidence="5" id="KW-1003">Cell membrane</keyword>
<dbReference type="AlphaFoldDB" id="A0A4U0Z2N3"/>
<feature type="transmembrane region" description="Helical" evidence="13">
    <location>
        <begin position="205"/>
        <end position="226"/>
    </location>
</feature>
<feature type="transmembrane region" description="Helical" evidence="13">
    <location>
        <begin position="238"/>
        <end position="261"/>
    </location>
</feature>
<feature type="transmembrane region" description="Helical" evidence="13">
    <location>
        <begin position="106"/>
        <end position="126"/>
    </location>
</feature>
<dbReference type="RefSeq" id="WP_136792362.1">
    <property type="nucleotide sequence ID" value="NZ_SWAU01000076.1"/>
</dbReference>
<dbReference type="Proteomes" id="UP000306340">
    <property type="component" value="Unassembled WGS sequence"/>
</dbReference>
<organism evidence="14 15">
    <name type="scientific">Cereibacter changlensis</name>
    <dbReference type="NCBI Taxonomy" id="402884"/>
    <lineage>
        <taxon>Bacteria</taxon>
        <taxon>Pseudomonadati</taxon>
        <taxon>Pseudomonadota</taxon>
        <taxon>Alphaproteobacteria</taxon>
        <taxon>Rhodobacterales</taxon>
        <taxon>Paracoccaceae</taxon>
        <taxon>Cereibacter</taxon>
    </lineage>
</organism>
<keyword evidence="8 13" id="KW-1133">Transmembrane helix</keyword>
<keyword evidence="10" id="KW-0921">Nickel transport</keyword>
<comment type="caution">
    <text evidence="14">The sequence shown here is derived from an EMBL/GenBank/DDBJ whole genome shotgun (WGS) entry which is preliminary data.</text>
</comment>
<protein>
    <recommendedName>
        <fullName evidence="13">Nickel/cobalt efflux system</fullName>
    </recommendedName>
</protein>
<evidence type="ECO:0000256" key="6">
    <source>
        <dbReference type="ARBA" id="ARBA00022596"/>
    </source>
</evidence>
<feature type="transmembrane region" description="Helical" evidence="13">
    <location>
        <begin position="138"/>
        <end position="156"/>
    </location>
</feature>
<evidence type="ECO:0000313" key="15">
    <source>
        <dbReference type="Proteomes" id="UP000306340"/>
    </source>
</evidence>
<evidence type="ECO:0000256" key="10">
    <source>
        <dbReference type="ARBA" id="ARBA00023112"/>
    </source>
</evidence>
<dbReference type="GO" id="GO:0006824">
    <property type="term" value="P:cobalt ion transport"/>
    <property type="evidence" value="ECO:0007669"/>
    <property type="project" value="UniProtKB-KW"/>
</dbReference>
<comment type="function">
    <text evidence="1">Efflux system for nickel and cobalt.</text>
</comment>
<evidence type="ECO:0000256" key="3">
    <source>
        <dbReference type="ARBA" id="ARBA00022426"/>
    </source>
</evidence>
<keyword evidence="7 13" id="KW-0812">Transmembrane</keyword>
<dbReference type="InterPro" id="IPR011541">
    <property type="entry name" value="Ni/Co_transpt_high_affinity"/>
</dbReference>
<keyword evidence="6" id="KW-0533">Nickel</keyword>
<sequence>MRLTLVLLAILAGAVALLLLAGGPQATALAQWAAERQRGFQNAMAGSLQALKAGDPAALATLCFLSASYGFVHALGPGHGKVLLGGAALAGGAGLWRMLWLSLVSALAQSLTAILLVVVGVKLLALTSTEAIGLTEDWLAPASYVAVALIGGMLAFRGGRALLRQLDAKREAHAHHHHHGEDCGCGHSHGPTPAAVAALTSKREMAGLIASIALRPCTGALFLLVIAWRFDIAASGMLAVLAMGLGTALFNGLVVGGGVGLRQLARVAGGAAAGRMQTVSAALQLVTGGAIMALMLAMILGRG</sequence>
<evidence type="ECO:0000256" key="4">
    <source>
        <dbReference type="ARBA" id="ARBA00022448"/>
    </source>
</evidence>
<evidence type="ECO:0000256" key="9">
    <source>
        <dbReference type="ARBA" id="ARBA00023065"/>
    </source>
</evidence>
<gene>
    <name evidence="14" type="ORF">FAZ78_09765</name>
</gene>
<evidence type="ECO:0000256" key="13">
    <source>
        <dbReference type="RuleBase" id="RU362101"/>
    </source>
</evidence>
<keyword evidence="9" id="KW-0406">Ion transport</keyword>
<evidence type="ECO:0000256" key="7">
    <source>
        <dbReference type="ARBA" id="ARBA00022692"/>
    </source>
</evidence>
<evidence type="ECO:0000256" key="8">
    <source>
        <dbReference type="ARBA" id="ARBA00022989"/>
    </source>
</evidence>
<dbReference type="PANTHER" id="PTHR40659">
    <property type="entry name" value="NICKEL/COBALT EFFLUX SYSTEM RCNA"/>
    <property type="match status" value="1"/>
</dbReference>
<dbReference type="GO" id="GO:0005886">
    <property type="term" value="C:plasma membrane"/>
    <property type="evidence" value="ECO:0007669"/>
    <property type="project" value="UniProtKB-SubCell"/>
</dbReference>
<reference evidence="14 15" key="1">
    <citation type="submission" date="2019-04" db="EMBL/GenBank/DDBJ databases">
        <title>Crypto-aerobic microbial life in anoxic (sulfidic) marine sediments.</title>
        <authorList>
            <person name="Bhattacharya S."/>
            <person name="Roy C."/>
            <person name="Mondal N."/>
            <person name="Sarkar J."/>
            <person name="Mandal S."/>
            <person name="Rameez M.J."/>
            <person name="Ghosh W."/>
        </authorList>
    </citation>
    <scope>NUCLEOTIDE SEQUENCE [LARGE SCALE GENOMIC DNA]</scope>
    <source>
        <strain evidence="14 15">SBBC</strain>
    </source>
</reference>
<accession>A0A4U0Z2N3</accession>
<keyword evidence="11 13" id="KW-0472">Membrane</keyword>
<evidence type="ECO:0000313" key="14">
    <source>
        <dbReference type="EMBL" id="TKA96754.1"/>
    </source>
</evidence>
<dbReference type="EMBL" id="SWAU01000076">
    <property type="protein sequence ID" value="TKA96754.1"/>
    <property type="molecule type" value="Genomic_DNA"/>
</dbReference>
<feature type="transmembrane region" description="Helical" evidence="13">
    <location>
        <begin position="281"/>
        <end position="300"/>
    </location>
</feature>